<dbReference type="AlphaFoldDB" id="A0A0M0JLR2"/>
<evidence type="ECO:0000313" key="6">
    <source>
        <dbReference type="Proteomes" id="UP000037460"/>
    </source>
</evidence>
<feature type="chain" id="PRO_5005601877" evidence="3">
    <location>
        <begin position="28"/>
        <end position="831"/>
    </location>
</feature>
<dbReference type="Pfam" id="PF03016">
    <property type="entry name" value="Exostosin_GT47"/>
    <property type="match status" value="1"/>
</dbReference>
<dbReference type="PANTHER" id="PTHR11062:SF281">
    <property type="entry name" value="EXOSTOSIN-LIKE 2"/>
    <property type="match status" value="1"/>
</dbReference>
<dbReference type="InterPro" id="IPR002049">
    <property type="entry name" value="LE_dom"/>
</dbReference>
<gene>
    <name evidence="5" type="ORF">Ctob_002898</name>
</gene>
<accession>A0A0M0JLR2</accession>
<dbReference type="Pfam" id="PF23106">
    <property type="entry name" value="EGF_Teneurin"/>
    <property type="match status" value="1"/>
</dbReference>
<dbReference type="SMART" id="SM00181">
    <property type="entry name" value="EGF"/>
    <property type="match status" value="3"/>
</dbReference>
<evidence type="ECO:0000313" key="5">
    <source>
        <dbReference type="EMBL" id="KOO27277.1"/>
    </source>
</evidence>
<keyword evidence="2" id="KW-1015">Disulfide bond</keyword>
<dbReference type="Gene3D" id="2.10.25.10">
    <property type="entry name" value="Laminin"/>
    <property type="match status" value="1"/>
</dbReference>
<dbReference type="InterPro" id="IPR004263">
    <property type="entry name" value="Exostosin"/>
</dbReference>
<feature type="signal peptide" evidence="3">
    <location>
        <begin position="1"/>
        <end position="27"/>
    </location>
</feature>
<keyword evidence="3" id="KW-0732">Signal</keyword>
<dbReference type="InterPro" id="IPR040911">
    <property type="entry name" value="Exostosin_GT47"/>
</dbReference>
<reference evidence="6" key="1">
    <citation type="journal article" date="2015" name="PLoS Genet.">
        <title>Genome Sequence and Transcriptome Analyses of Chrysochromulina tobin: Metabolic Tools for Enhanced Algal Fitness in the Prominent Order Prymnesiales (Haptophyceae).</title>
        <authorList>
            <person name="Hovde B.T."/>
            <person name="Deodato C.R."/>
            <person name="Hunsperger H.M."/>
            <person name="Ryken S.A."/>
            <person name="Yost W."/>
            <person name="Jha R.K."/>
            <person name="Patterson J."/>
            <person name="Monnat R.J. Jr."/>
            <person name="Barlow S.B."/>
            <person name="Starkenburg S.R."/>
            <person name="Cattolico R.A."/>
        </authorList>
    </citation>
    <scope>NUCLEOTIDE SEQUENCE</scope>
    <source>
        <strain evidence="6">CCMP291</strain>
    </source>
</reference>
<dbReference type="GO" id="GO:0016757">
    <property type="term" value="F:glycosyltransferase activity"/>
    <property type="evidence" value="ECO:0007669"/>
    <property type="project" value="InterPro"/>
</dbReference>
<dbReference type="OrthoDB" id="1924787at2759"/>
<proteinExistence type="inferred from homology"/>
<comment type="caution">
    <text evidence="2">Lacks conserved residue(s) required for the propagation of feature annotation.</text>
</comment>
<feature type="disulfide bond" evidence="2">
    <location>
        <begin position="144"/>
        <end position="153"/>
    </location>
</feature>
<dbReference type="Proteomes" id="UP000037460">
    <property type="component" value="Unassembled WGS sequence"/>
</dbReference>
<evidence type="ECO:0000256" key="1">
    <source>
        <dbReference type="ARBA" id="ARBA00010271"/>
    </source>
</evidence>
<dbReference type="EMBL" id="JWZX01002736">
    <property type="protein sequence ID" value="KOO27277.1"/>
    <property type="molecule type" value="Genomic_DNA"/>
</dbReference>
<dbReference type="PROSITE" id="PS01186">
    <property type="entry name" value="EGF_2"/>
    <property type="match status" value="1"/>
</dbReference>
<organism evidence="5 6">
    <name type="scientific">Chrysochromulina tobinii</name>
    <dbReference type="NCBI Taxonomy" id="1460289"/>
    <lineage>
        <taxon>Eukaryota</taxon>
        <taxon>Haptista</taxon>
        <taxon>Haptophyta</taxon>
        <taxon>Prymnesiophyceae</taxon>
        <taxon>Prymnesiales</taxon>
        <taxon>Chrysochromulinaceae</taxon>
        <taxon>Chrysochromulina</taxon>
    </lineage>
</organism>
<name>A0A0M0JLR2_9EUKA</name>
<dbReference type="PROSITE" id="PS50026">
    <property type="entry name" value="EGF_3"/>
    <property type="match status" value="1"/>
</dbReference>
<keyword evidence="6" id="KW-1185">Reference proteome</keyword>
<protein>
    <submittedName>
        <fullName evidence="5">Exostosin-like glycosyltransferase</fullName>
    </submittedName>
</protein>
<dbReference type="CDD" id="cd00055">
    <property type="entry name" value="EGF_Lam"/>
    <property type="match status" value="1"/>
</dbReference>
<evidence type="ECO:0000256" key="2">
    <source>
        <dbReference type="PROSITE-ProRule" id="PRU00076"/>
    </source>
</evidence>
<dbReference type="PROSITE" id="PS00022">
    <property type="entry name" value="EGF_1"/>
    <property type="match status" value="3"/>
</dbReference>
<evidence type="ECO:0000256" key="3">
    <source>
        <dbReference type="SAM" id="SignalP"/>
    </source>
</evidence>
<feature type="disulfide bond" evidence="2">
    <location>
        <begin position="125"/>
        <end position="135"/>
    </location>
</feature>
<feature type="domain" description="EGF-like" evidence="4">
    <location>
        <begin position="121"/>
        <end position="154"/>
    </location>
</feature>
<keyword evidence="5" id="KW-0808">Transferase</keyword>
<keyword evidence="2" id="KW-0245">EGF-like domain</keyword>
<evidence type="ECO:0000259" key="4">
    <source>
        <dbReference type="PROSITE" id="PS50026"/>
    </source>
</evidence>
<dbReference type="PANTHER" id="PTHR11062">
    <property type="entry name" value="EXOSTOSIN HEPARAN SULFATE GLYCOSYLTRANSFERASE -RELATED"/>
    <property type="match status" value="1"/>
</dbReference>
<comment type="caution">
    <text evidence="5">The sequence shown here is derived from an EMBL/GenBank/DDBJ whole genome shotgun (WGS) entry which is preliminary data.</text>
</comment>
<comment type="similarity">
    <text evidence="1">Belongs to the glycosyltransferase 47 family.</text>
</comment>
<sequence length="831" mass="92538">MSALINAAFALVTVLLIMLAFHRPVMERRTVVVGDWAQCVKADGGRGLCMTDDVNTRTSIANVVDSMQLDLNAAEAALRDANRALTGGSAVAAPTPSSTSFSVAAAVAPTPSSVGPLATAASKQCHPECTRRGTCNLELGRCDCPPFYTGADCSEPLFPACVKQWGLAMPVASCGIHTQPAFPSSCECVWECHELGLDARQECLVEPKPGQTMAQAAADVKNRMGWMPVVANETWLQRTRADADASASDDRCSGHGILSVQLPYEFYPKEADCQPGGRQYNLEECLNQRVPKCRCFPGWSGAKCDLRMDEHTHLHKCLNDCSGQGTCVSNFCKCKPGIYGADCSLGGATPLRPTAPSTGLRPRVYVYDVPPRFTSWMGTFRRGDWTRDHWYGVDVMLHQQLLRSPYRTLDPEQADFFFIPLHLSLGFYSHRYYFKHFTLPAAKPLRDVLQYVRQTWPKYWARRGGRDHLIVMTQDQGNRFVRESVRESTPLIMIHHWGAPASVKVDGQGQGDHKVGFDITVPPFHGEQARLNRWMLHGDFAKVAPLDAAALRLVPAEDSFKHDLFFSGKMNLNWGRHCSLGVRQGVYRAHRRHPRFKILTFDNGVQEKLPFPTHVDNYASAKFCLAPAGYGFSSRQYECVLVGCVPVVIQDDVEMAFEEVLPWHRFSIRLNFSDIPILPQLLARVPAAHVARLRRGLGCVWPRMLWLAPGLYPHATDSDPTLVAARPHDAFETTMRTLRRRLKLGDSAASEAEPWRAAVESCLVEDGDEAAFDLGALRRQVRAETLTLSQDASDMESILREWELGRDDKTFAMKTRFFPSGVKIPGVKWTD</sequence>
<dbReference type="InterPro" id="IPR000742">
    <property type="entry name" value="EGF"/>
</dbReference>